<accession>A0A812XI29</accession>
<name>A0A812XI29_9DINO</name>
<dbReference type="EMBL" id="CAJNJA010037145">
    <property type="protein sequence ID" value="CAE7729464.1"/>
    <property type="molecule type" value="Genomic_DNA"/>
</dbReference>
<feature type="non-terminal residue" evidence="1">
    <location>
        <position position="1"/>
    </location>
</feature>
<keyword evidence="2" id="KW-1185">Reference proteome</keyword>
<organism evidence="1 2">
    <name type="scientific">Symbiodinium necroappetens</name>
    <dbReference type="NCBI Taxonomy" id="1628268"/>
    <lineage>
        <taxon>Eukaryota</taxon>
        <taxon>Sar</taxon>
        <taxon>Alveolata</taxon>
        <taxon>Dinophyceae</taxon>
        <taxon>Suessiales</taxon>
        <taxon>Symbiodiniaceae</taxon>
        <taxon>Symbiodinium</taxon>
    </lineage>
</organism>
<dbReference type="OrthoDB" id="185373at2759"/>
<dbReference type="InterPro" id="IPR002885">
    <property type="entry name" value="PPR_rpt"/>
</dbReference>
<evidence type="ECO:0008006" key="3">
    <source>
        <dbReference type="Google" id="ProtNLM"/>
    </source>
</evidence>
<dbReference type="AlphaFoldDB" id="A0A812XI29"/>
<evidence type="ECO:0000313" key="2">
    <source>
        <dbReference type="Proteomes" id="UP000601435"/>
    </source>
</evidence>
<sequence length="115" mass="12317">APDSVTLGAGIAACDRGQQWQLAICFLHELSVPPTLIAVNSALSACSRGHQWQGAFQLFQLLQSRSLQPDEISFGAASTACIRGREWAKALGLLASVWRQKPPSLLLFTSALRAA</sequence>
<dbReference type="Proteomes" id="UP000601435">
    <property type="component" value="Unassembled WGS sequence"/>
</dbReference>
<evidence type="ECO:0000313" key="1">
    <source>
        <dbReference type="EMBL" id="CAE7729464.1"/>
    </source>
</evidence>
<feature type="non-terminal residue" evidence="1">
    <location>
        <position position="115"/>
    </location>
</feature>
<proteinExistence type="predicted"/>
<gene>
    <name evidence="1" type="ORF">SNEC2469_LOCUS21075</name>
</gene>
<dbReference type="InterPro" id="IPR011990">
    <property type="entry name" value="TPR-like_helical_dom_sf"/>
</dbReference>
<protein>
    <recommendedName>
        <fullName evidence="3">Pentatricopeptide repeat-containing protein, chloroplastic</fullName>
    </recommendedName>
</protein>
<comment type="caution">
    <text evidence="1">The sequence shown here is derived from an EMBL/GenBank/DDBJ whole genome shotgun (WGS) entry which is preliminary data.</text>
</comment>
<dbReference type="NCBIfam" id="TIGR00756">
    <property type="entry name" value="PPR"/>
    <property type="match status" value="1"/>
</dbReference>
<dbReference type="Gene3D" id="1.25.40.10">
    <property type="entry name" value="Tetratricopeptide repeat domain"/>
    <property type="match status" value="1"/>
</dbReference>
<reference evidence="1" key="1">
    <citation type="submission" date="2021-02" db="EMBL/GenBank/DDBJ databases">
        <authorList>
            <person name="Dougan E. K."/>
            <person name="Rhodes N."/>
            <person name="Thang M."/>
            <person name="Chan C."/>
        </authorList>
    </citation>
    <scope>NUCLEOTIDE SEQUENCE</scope>
</reference>